<dbReference type="OrthoDB" id="409395at2759"/>
<feature type="signal peptide" evidence="1">
    <location>
        <begin position="1"/>
        <end position="17"/>
    </location>
</feature>
<dbReference type="InterPro" id="IPR015943">
    <property type="entry name" value="WD40/YVTN_repeat-like_dom_sf"/>
</dbReference>
<name>A0A1V9YJA5_ACHHY</name>
<keyword evidence="3" id="KW-1185">Reference proteome</keyword>
<dbReference type="EMBL" id="JNBR01001588">
    <property type="protein sequence ID" value="OQR85790.1"/>
    <property type="molecule type" value="Genomic_DNA"/>
</dbReference>
<dbReference type="GO" id="GO:0016603">
    <property type="term" value="F:glutaminyl-peptide cyclotransferase activity"/>
    <property type="evidence" value="ECO:0007669"/>
    <property type="project" value="InterPro"/>
</dbReference>
<gene>
    <name evidence="2" type="ORF">ACHHYP_11367</name>
</gene>
<dbReference type="PANTHER" id="PTHR31270:SF1">
    <property type="entry name" value="GLUTAMINYL-PEPTIDE CYCLOTRANSFERASE"/>
    <property type="match status" value="1"/>
</dbReference>
<dbReference type="SUPFAM" id="SSF50969">
    <property type="entry name" value="YVTN repeat-like/Quinoprotein amine dehydrogenase"/>
    <property type="match status" value="1"/>
</dbReference>
<dbReference type="AlphaFoldDB" id="A0A1V9YJA5"/>
<dbReference type="Gene3D" id="2.130.10.10">
    <property type="entry name" value="YVTN repeat-like/Quinoprotein amine dehydrogenase"/>
    <property type="match status" value="1"/>
</dbReference>
<evidence type="ECO:0000313" key="2">
    <source>
        <dbReference type="EMBL" id="OQR85790.1"/>
    </source>
</evidence>
<accession>A0A1V9YJA5</accession>
<sequence length="290" mass="31804">MAILLCWLGLACMQVLAQETFKGFGAVQTHLSSRPVHIVAIHPHNVSSFTEGLLFDGGHLLESTGLNGQSFIREIDPVTSLYTGKEFQFPDSVFGEGIAVVDDTIYALTYVSQRGFAIDRKTFALVREFAFATTTGEGWGMTTDGTLLIVSDGSAVLLFFDPATMREVRRVTVALHGEPVANINELEYVHGEVFANVWFTTQILRIDAATGRVKEVLELAQLPFLEGHKDAIADPARKADAVMNGIAHNPSNNHLYITGKMWDAVFELDVVLAPAAAKTHLRRIHGQVIR</sequence>
<dbReference type="Proteomes" id="UP000243579">
    <property type="component" value="Unassembled WGS sequence"/>
</dbReference>
<dbReference type="PANTHER" id="PTHR31270">
    <property type="entry name" value="GLUTAMINYL-PEPTIDE CYCLOTRANSFERASE"/>
    <property type="match status" value="1"/>
</dbReference>
<keyword evidence="1" id="KW-0732">Signal</keyword>
<protein>
    <recommendedName>
        <fullName evidence="4">Glutamine cyclotransferase</fullName>
    </recommendedName>
</protein>
<evidence type="ECO:0000256" key="1">
    <source>
        <dbReference type="SAM" id="SignalP"/>
    </source>
</evidence>
<dbReference type="STRING" id="1202772.A0A1V9YJA5"/>
<comment type="caution">
    <text evidence="2">The sequence shown here is derived from an EMBL/GenBank/DDBJ whole genome shotgun (WGS) entry which is preliminary data.</text>
</comment>
<evidence type="ECO:0008006" key="4">
    <source>
        <dbReference type="Google" id="ProtNLM"/>
    </source>
</evidence>
<dbReference type="InterPro" id="IPR011044">
    <property type="entry name" value="Quino_amine_DH_bsu"/>
</dbReference>
<reference evidence="2 3" key="1">
    <citation type="journal article" date="2014" name="Genome Biol. Evol.">
        <title>The secreted proteins of Achlya hypogyna and Thraustotheca clavata identify the ancestral oomycete secretome and reveal gene acquisitions by horizontal gene transfer.</title>
        <authorList>
            <person name="Misner I."/>
            <person name="Blouin N."/>
            <person name="Leonard G."/>
            <person name="Richards T.A."/>
            <person name="Lane C.E."/>
        </authorList>
    </citation>
    <scope>NUCLEOTIDE SEQUENCE [LARGE SCALE GENOMIC DNA]</scope>
    <source>
        <strain evidence="2 3">ATCC 48635</strain>
    </source>
</reference>
<feature type="chain" id="PRO_5012777177" description="Glutamine cyclotransferase" evidence="1">
    <location>
        <begin position="18"/>
        <end position="290"/>
    </location>
</feature>
<evidence type="ECO:0000313" key="3">
    <source>
        <dbReference type="Proteomes" id="UP000243579"/>
    </source>
</evidence>
<dbReference type="Pfam" id="PF05096">
    <property type="entry name" value="Glu_cyclase_2"/>
    <property type="match status" value="1"/>
</dbReference>
<organism evidence="2 3">
    <name type="scientific">Achlya hypogyna</name>
    <name type="common">Oomycete</name>
    <name type="synonym">Protoachlya hypogyna</name>
    <dbReference type="NCBI Taxonomy" id="1202772"/>
    <lineage>
        <taxon>Eukaryota</taxon>
        <taxon>Sar</taxon>
        <taxon>Stramenopiles</taxon>
        <taxon>Oomycota</taxon>
        <taxon>Saprolegniomycetes</taxon>
        <taxon>Saprolegniales</taxon>
        <taxon>Achlyaceae</taxon>
        <taxon>Achlya</taxon>
    </lineage>
</organism>
<dbReference type="InterPro" id="IPR007788">
    <property type="entry name" value="QCT"/>
</dbReference>
<proteinExistence type="predicted"/>